<gene>
    <name evidence="1" type="ORF">H2198_008742</name>
</gene>
<evidence type="ECO:0000313" key="1">
    <source>
        <dbReference type="EMBL" id="KAJ9652000.1"/>
    </source>
</evidence>
<accession>A0ACC2ZWS2</accession>
<reference evidence="1" key="1">
    <citation type="submission" date="2022-10" db="EMBL/GenBank/DDBJ databases">
        <title>Culturing micro-colonial fungi from biological soil crusts in the Mojave desert and describing Neophaeococcomyces mojavensis, and introducing the new genera and species Taxawa tesnikishii.</title>
        <authorList>
            <person name="Kurbessoian T."/>
            <person name="Stajich J.E."/>
        </authorList>
    </citation>
    <scope>NUCLEOTIDE SEQUENCE</scope>
    <source>
        <strain evidence="1">JES_112</strain>
    </source>
</reference>
<evidence type="ECO:0000313" key="2">
    <source>
        <dbReference type="Proteomes" id="UP001172386"/>
    </source>
</evidence>
<keyword evidence="2" id="KW-1185">Reference proteome</keyword>
<dbReference type="EMBL" id="JAPDRQ010000223">
    <property type="protein sequence ID" value="KAJ9652000.1"/>
    <property type="molecule type" value="Genomic_DNA"/>
</dbReference>
<sequence length="380" mass="42860">MLRTNHKGGLWLTSAAFLLVVGFLYLPVLLVWRANIPESTDGLCLVDSSFISLLGEVGKASRLQEFSNSGPLKAGIVESETLLDDGVLQYTRTQGGATPNLLWLAMAYDNSSWGPNKDLKPRTLEDFLQIVLSQYDMEATSLGLLTSSPDEYAIYKSTLQRYDFPRVTVFMHQGFHDGPTIDRNHRHDANVQTIRRAEMSKLRNYLMLRTLQQERHILWLDADVNRLDDGIVRRMVSHAHEREDVGILTARCSMGGMENYDLNAWRGTRQGPRGWDLSEEEISRGEMELQGQHHVSELIRNTTNNDLVSLDTVGATILYIRASLVWRGLSFPHQYVIGTRWGKDGWDGIESEGLCYRARGLRGGKCMVLGGGWHVEHTIG</sequence>
<protein>
    <submittedName>
        <fullName evidence="1">Uncharacterized protein</fullName>
    </submittedName>
</protein>
<comment type="caution">
    <text evidence="1">The sequence shown here is derived from an EMBL/GenBank/DDBJ whole genome shotgun (WGS) entry which is preliminary data.</text>
</comment>
<proteinExistence type="predicted"/>
<name>A0ACC2ZWS2_9EURO</name>
<dbReference type="Proteomes" id="UP001172386">
    <property type="component" value="Unassembled WGS sequence"/>
</dbReference>
<organism evidence="1 2">
    <name type="scientific">Neophaeococcomyces mojaviensis</name>
    <dbReference type="NCBI Taxonomy" id="3383035"/>
    <lineage>
        <taxon>Eukaryota</taxon>
        <taxon>Fungi</taxon>
        <taxon>Dikarya</taxon>
        <taxon>Ascomycota</taxon>
        <taxon>Pezizomycotina</taxon>
        <taxon>Eurotiomycetes</taxon>
        <taxon>Chaetothyriomycetidae</taxon>
        <taxon>Chaetothyriales</taxon>
        <taxon>Chaetothyriales incertae sedis</taxon>
        <taxon>Neophaeococcomyces</taxon>
    </lineage>
</organism>